<reference evidence="5 6" key="1">
    <citation type="submission" date="2018-08" db="EMBL/GenBank/DDBJ databases">
        <title>Meiothermus roseus NBRC 110900 genome sequencing project.</title>
        <authorList>
            <person name="Da Costa M.S."/>
            <person name="Albuquerque L."/>
            <person name="Raposo P."/>
            <person name="Froufe H.J.C."/>
            <person name="Barroso C.S."/>
            <person name="Egas C."/>
        </authorList>
    </citation>
    <scope>NUCLEOTIDE SEQUENCE [LARGE SCALE GENOMIC DNA]</scope>
    <source>
        <strain evidence="5 6">NBRC 110900</strain>
    </source>
</reference>
<evidence type="ECO:0000259" key="4">
    <source>
        <dbReference type="Pfam" id="PF12950"/>
    </source>
</evidence>
<proteinExistence type="predicted"/>
<evidence type="ECO:0000313" key="6">
    <source>
        <dbReference type="Proteomes" id="UP000265341"/>
    </source>
</evidence>
<evidence type="ECO:0000256" key="1">
    <source>
        <dbReference type="ARBA" id="ARBA00022603"/>
    </source>
</evidence>
<dbReference type="EC" id="2.1.1.72" evidence="5"/>
<dbReference type="GO" id="GO:0032259">
    <property type="term" value="P:methylation"/>
    <property type="evidence" value="ECO:0007669"/>
    <property type="project" value="UniProtKB-KW"/>
</dbReference>
<dbReference type="PANTHER" id="PTHR33841">
    <property type="entry name" value="DNA METHYLTRANSFERASE YEEA-RELATED"/>
    <property type="match status" value="1"/>
</dbReference>
<feature type="domain" description="TaqI-like C-terminal specificity" evidence="4">
    <location>
        <begin position="57"/>
        <end position="158"/>
    </location>
</feature>
<dbReference type="InterPro" id="IPR050953">
    <property type="entry name" value="N4_N6_ade-DNA_methylase"/>
</dbReference>
<name>A0A399EQC3_9DEIN</name>
<keyword evidence="3" id="KW-0949">S-adenosyl-L-methionine</keyword>
<dbReference type="RefSeq" id="WP_245969698.1">
    <property type="nucleotide sequence ID" value="NZ_QWLA01000025.1"/>
</dbReference>
<evidence type="ECO:0000313" key="5">
    <source>
        <dbReference type="EMBL" id="RIH86847.1"/>
    </source>
</evidence>
<dbReference type="AlphaFoldDB" id="A0A399EQC3"/>
<evidence type="ECO:0000256" key="3">
    <source>
        <dbReference type="ARBA" id="ARBA00022691"/>
    </source>
</evidence>
<evidence type="ECO:0000256" key="2">
    <source>
        <dbReference type="ARBA" id="ARBA00022679"/>
    </source>
</evidence>
<dbReference type="Proteomes" id="UP000265341">
    <property type="component" value="Unassembled WGS sequence"/>
</dbReference>
<keyword evidence="2 5" id="KW-0808">Transferase</keyword>
<keyword evidence="6" id="KW-1185">Reference proteome</keyword>
<keyword evidence="1 5" id="KW-0489">Methyltransferase</keyword>
<organism evidence="5 6">
    <name type="scientific">Calidithermus roseus</name>
    <dbReference type="NCBI Taxonomy" id="1644118"/>
    <lineage>
        <taxon>Bacteria</taxon>
        <taxon>Thermotogati</taxon>
        <taxon>Deinococcota</taxon>
        <taxon>Deinococci</taxon>
        <taxon>Thermales</taxon>
        <taxon>Thermaceae</taxon>
        <taxon>Calidithermus</taxon>
    </lineage>
</organism>
<dbReference type="Pfam" id="PF12950">
    <property type="entry name" value="TaqI_C"/>
    <property type="match status" value="1"/>
</dbReference>
<accession>A0A399EQC3</accession>
<sequence>MFLRKLPLATTKDVASGEVRWQGLGVVNPFTESGRLVDLEEYPRLRQYLEARRERIARRQCARKAPASWYRTLDRITPALASRPKLLIPDIKGEAHVVFEEGRLYPHHNLYYVVSDDWDLRALQAVLLSALGRLFVASYSTKMRGGFLRFQAQYLRRIRLPRWAEVPEALRRELAQAALRRDLQACNRAAFRLYGLSPEERSALGGDGD</sequence>
<dbReference type="PANTHER" id="PTHR33841:SF5">
    <property type="entry name" value="DNA METHYLASE (MODIFICATION METHYLASE) (METHYLTRANSFERASE)-RELATED"/>
    <property type="match status" value="1"/>
</dbReference>
<dbReference type="InterPro" id="IPR025931">
    <property type="entry name" value="TaqI_C"/>
</dbReference>
<dbReference type="GO" id="GO:0009007">
    <property type="term" value="F:site-specific DNA-methyltransferase (adenine-specific) activity"/>
    <property type="evidence" value="ECO:0007669"/>
    <property type="project" value="UniProtKB-EC"/>
</dbReference>
<comment type="caution">
    <text evidence="5">The sequence shown here is derived from an EMBL/GenBank/DDBJ whole genome shotgun (WGS) entry which is preliminary data.</text>
</comment>
<dbReference type="EMBL" id="QWLA01000025">
    <property type="protein sequence ID" value="RIH86847.1"/>
    <property type="molecule type" value="Genomic_DNA"/>
</dbReference>
<protein>
    <submittedName>
        <fullName evidence="5">Modification methylase PaeR7I</fullName>
        <ecNumber evidence="5">2.1.1.72</ecNumber>
    </submittedName>
</protein>
<gene>
    <name evidence="5" type="primary">paeR7IM_1</name>
    <name evidence="5" type="ORF">Mrose_01556</name>
</gene>